<evidence type="ECO:0000256" key="1">
    <source>
        <dbReference type="SAM" id="SignalP"/>
    </source>
</evidence>
<gene>
    <name evidence="2" type="ORF">FHY56_04220</name>
</gene>
<dbReference type="Proteomes" id="UP000315388">
    <property type="component" value="Unassembled WGS sequence"/>
</dbReference>
<dbReference type="AlphaFoldDB" id="A0A502BU59"/>
<sequence>MRGFRAAGVALIAVIVVVPVQAEDSGNSCAKENDAAKRLLCYDGIFRNEIKTDPITEGTGKWRSQTDVSKIADTADHYAALQSEDKLSKRFGGTGYAQIHMRCKENKTSAYFTFADQFLSDIQNYGKITYRLDTDKAVTKGFNVSTDNTGLGLWSGGSAIPFLKSLEGHKQLVVRVTPFNQSAITVTFDIRGFDEAVKPIRSACKW</sequence>
<dbReference type="EMBL" id="VEWJ01000002">
    <property type="protein sequence ID" value="TPF76706.1"/>
    <property type="molecule type" value="Genomic_DNA"/>
</dbReference>
<feature type="signal peptide" evidence="1">
    <location>
        <begin position="1"/>
        <end position="22"/>
    </location>
</feature>
<dbReference type="RefSeq" id="WP_140903918.1">
    <property type="nucleotide sequence ID" value="NZ_ML636801.1"/>
</dbReference>
<dbReference type="OrthoDB" id="7831428at2"/>
<proteinExistence type="predicted"/>
<comment type="caution">
    <text evidence="2">The sequence shown here is derived from an EMBL/GenBank/DDBJ whole genome shotgun (WGS) entry which is preliminary data.</text>
</comment>
<reference evidence="2 3" key="1">
    <citation type="journal article" date="2003" name="Int. J. Syst. Evol. Microbiol.">
        <title>Towards a standardized format for the description of a novel species (of an established genus): Ochrobactrum gallinifaecis sp. nov.</title>
        <authorList>
            <person name="Kampfer P."/>
            <person name="Buczolits S."/>
            <person name="Albrecht A."/>
            <person name="Busse H.J."/>
            <person name="Stackebrandt E."/>
        </authorList>
    </citation>
    <scope>NUCLEOTIDE SEQUENCE [LARGE SCALE GENOMIC DNA]</scope>
    <source>
        <strain evidence="2 3">ISO 196</strain>
    </source>
</reference>
<protein>
    <recommendedName>
        <fullName evidence="4">Type VI secretion system protein VasI</fullName>
    </recommendedName>
</protein>
<name>A0A502BU59_9HYPH</name>
<organism evidence="2 3">
    <name type="scientific">Brucella gallinifaecis</name>
    <dbReference type="NCBI Taxonomy" id="215590"/>
    <lineage>
        <taxon>Bacteria</taxon>
        <taxon>Pseudomonadati</taxon>
        <taxon>Pseudomonadota</taxon>
        <taxon>Alphaproteobacteria</taxon>
        <taxon>Hyphomicrobiales</taxon>
        <taxon>Brucellaceae</taxon>
        <taxon>Brucella/Ochrobactrum group</taxon>
        <taxon>Brucella</taxon>
    </lineage>
</organism>
<evidence type="ECO:0008006" key="4">
    <source>
        <dbReference type="Google" id="ProtNLM"/>
    </source>
</evidence>
<evidence type="ECO:0000313" key="3">
    <source>
        <dbReference type="Proteomes" id="UP000315388"/>
    </source>
</evidence>
<keyword evidence="1" id="KW-0732">Signal</keyword>
<dbReference type="Pfam" id="PF11319">
    <property type="entry name" value="VasI"/>
    <property type="match status" value="1"/>
</dbReference>
<keyword evidence="3" id="KW-1185">Reference proteome</keyword>
<accession>A0A502BU59</accession>
<dbReference type="InterPro" id="IPR017738">
    <property type="entry name" value="T6SS-assoc_VCA0118"/>
</dbReference>
<evidence type="ECO:0000313" key="2">
    <source>
        <dbReference type="EMBL" id="TPF76706.1"/>
    </source>
</evidence>
<feature type="chain" id="PRO_5021403001" description="Type VI secretion system protein VasI" evidence="1">
    <location>
        <begin position="23"/>
        <end position="206"/>
    </location>
</feature>